<evidence type="ECO:0000313" key="3">
    <source>
        <dbReference type="Proteomes" id="UP000196521"/>
    </source>
</evidence>
<dbReference type="EMBL" id="LR812490">
    <property type="protein sequence ID" value="CAC5344166.1"/>
    <property type="molecule type" value="Genomic_DNA"/>
</dbReference>
<accession>A0A6J7ZP49</accession>
<sequence>MGKGGGISKSDLQKTANTPRKKNSTGGLRILNKIRLPSIN</sequence>
<proteinExistence type="predicted"/>
<feature type="region of interest" description="Disordered" evidence="1">
    <location>
        <begin position="1"/>
        <end position="40"/>
    </location>
</feature>
<evidence type="ECO:0000256" key="1">
    <source>
        <dbReference type="SAM" id="MobiDB-lite"/>
    </source>
</evidence>
<dbReference type="AlphaFoldDB" id="A0A6J7ZP49"/>
<protein>
    <submittedName>
        <fullName evidence="2">Uncharacterized protein</fullName>
    </submittedName>
</protein>
<dbReference type="Proteomes" id="UP000196521">
    <property type="component" value="Chromosome"/>
</dbReference>
<gene>
    <name evidence="2" type="ORF">PLAN_40581</name>
</gene>
<keyword evidence="3" id="KW-1185">Reference proteome</keyword>
<reference evidence="2" key="1">
    <citation type="submission" date="2020-05" db="EMBL/GenBank/DDBJ databases">
        <authorList>
            <consortium name="Genoscope - CEA"/>
            <person name="William W."/>
        </authorList>
    </citation>
    <scope>NUCLEOTIDE SEQUENCE [LARGE SCALE GENOMIC DNA]</scope>
    <source>
        <strain evidence="2">PCC 7821</strain>
    </source>
</reference>
<organism evidence="2 3">
    <name type="scientific">Planktothrix rubescens CCAP 1459/22</name>
    <dbReference type="NCBI Taxonomy" id="329571"/>
    <lineage>
        <taxon>Bacteria</taxon>
        <taxon>Bacillati</taxon>
        <taxon>Cyanobacteriota</taxon>
        <taxon>Cyanophyceae</taxon>
        <taxon>Oscillatoriophycideae</taxon>
        <taxon>Oscillatoriales</taxon>
        <taxon>Microcoleaceae</taxon>
        <taxon>Planktothrix</taxon>
    </lineage>
</organism>
<comment type="caution">
    <text evidence="2">The sequence shown here is derived from an EMBL/GenBank/DDBJ whole genome shotgun (WGS) entry which is preliminary data.</text>
</comment>
<name>A0A6J7ZP49_PLARU</name>
<dbReference type="EMBL" id="CZCZ02000014">
    <property type="protein sequence ID" value="CAC5344166.1"/>
    <property type="molecule type" value="Genomic_DNA"/>
</dbReference>
<evidence type="ECO:0000313" key="2">
    <source>
        <dbReference type="EMBL" id="CAC5344166.1"/>
    </source>
</evidence>